<gene>
    <name evidence="2" type="ORF">FA09DRAFT_329181</name>
</gene>
<sequence length="263" mass="27673">MSSSRSATVHALSGRVQGLKFMQRATAAASRSAAEPASQDAPATPGPSRTPAVDSPQASTPAQQTQLAADDDEHWVLPSAGASGSATPSAARIQHEPAWDSWLLASTSASPAGAGSRRTFGSWARKKSAAAEQAAEEEEMDEQEREGMKIVEELKSEPVRRKSKEKKRSAALAVEDGSTLPPGFLKPGDAGSLRKSKKAKPSSPASSQLSSQEQARSAARERKERDMAGKQAKSRRKAGLAVRDGGEVGSDEDIDLDGWEGEV</sequence>
<proteinExistence type="predicted"/>
<dbReference type="EMBL" id="KZ819290">
    <property type="protein sequence ID" value="PWN98669.1"/>
    <property type="molecule type" value="Genomic_DNA"/>
</dbReference>
<evidence type="ECO:0000313" key="2">
    <source>
        <dbReference type="EMBL" id="PWN98669.1"/>
    </source>
</evidence>
<feature type="compositionally biased region" description="Acidic residues" evidence="1">
    <location>
        <begin position="134"/>
        <end position="144"/>
    </location>
</feature>
<evidence type="ECO:0000256" key="1">
    <source>
        <dbReference type="SAM" id="MobiDB-lite"/>
    </source>
</evidence>
<dbReference type="GeneID" id="37269610"/>
<organism evidence="2 3">
    <name type="scientific">Tilletiopsis washingtonensis</name>
    <dbReference type="NCBI Taxonomy" id="58919"/>
    <lineage>
        <taxon>Eukaryota</taxon>
        <taxon>Fungi</taxon>
        <taxon>Dikarya</taxon>
        <taxon>Basidiomycota</taxon>
        <taxon>Ustilaginomycotina</taxon>
        <taxon>Exobasidiomycetes</taxon>
        <taxon>Entylomatales</taxon>
        <taxon>Entylomatales incertae sedis</taxon>
        <taxon>Tilletiopsis</taxon>
    </lineage>
</organism>
<feature type="compositionally biased region" description="Low complexity" evidence="1">
    <location>
        <begin position="25"/>
        <end position="38"/>
    </location>
</feature>
<feature type="compositionally biased region" description="Basic and acidic residues" evidence="1">
    <location>
        <begin position="145"/>
        <end position="160"/>
    </location>
</feature>
<reference evidence="2 3" key="1">
    <citation type="journal article" date="2018" name="Mol. Biol. Evol.">
        <title>Broad Genomic Sampling Reveals a Smut Pathogenic Ancestry of the Fungal Clade Ustilaginomycotina.</title>
        <authorList>
            <person name="Kijpornyongpan T."/>
            <person name="Mondo S.J."/>
            <person name="Barry K."/>
            <person name="Sandor L."/>
            <person name="Lee J."/>
            <person name="Lipzen A."/>
            <person name="Pangilinan J."/>
            <person name="LaButti K."/>
            <person name="Hainaut M."/>
            <person name="Henrissat B."/>
            <person name="Grigoriev I.V."/>
            <person name="Spatafora J.W."/>
            <person name="Aime M.C."/>
        </authorList>
    </citation>
    <scope>NUCLEOTIDE SEQUENCE [LARGE SCALE GENOMIC DNA]</scope>
    <source>
        <strain evidence="2 3">MCA 4186</strain>
    </source>
</reference>
<feature type="compositionally biased region" description="Low complexity" evidence="1">
    <location>
        <begin position="201"/>
        <end position="217"/>
    </location>
</feature>
<keyword evidence="3" id="KW-1185">Reference proteome</keyword>
<feature type="region of interest" description="Disordered" evidence="1">
    <location>
        <begin position="23"/>
        <end position="94"/>
    </location>
</feature>
<dbReference type="STRING" id="58919.A0A316ZAU8"/>
<feature type="compositionally biased region" description="Basic and acidic residues" evidence="1">
    <location>
        <begin position="218"/>
        <end position="228"/>
    </location>
</feature>
<feature type="compositionally biased region" description="Acidic residues" evidence="1">
    <location>
        <begin position="249"/>
        <end position="263"/>
    </location>
</feature>
<feature type="region of interest" description="Disordered" evidence="1">
    <location>
        <begin position="108"/>
        <end position="263"/>
    </location>
</feature>
<dbReference type="Proteomes" id="UP000245946">
    <property type="component" value="Unassembled WGS sequence"/>
</dbReference>
<name>A0A316ZAU8_9BASI</name>
<dbReference type="RefSeq" id="XP_025598948.1">
    <property type="nucleotide sequence ID" value="XM_025742066.1"/>
</dbReference>
<protein>
    <submittedName>
        <fullName evidence="2">Uncharacterized protein</fullName>
    </submittedName>
</protein>
<dbReference type="AlphaFoldDB" id="A0A316ZAU8"/>
<feature type="compositionally biased region" description="Low complexity" evidence="1">
    <location>
        <begin position="108"/>
        <end position="119"/>
    </location>
</feature>
<feature type="compositionally biased region" description="Low complexity" evidence="1">
    <location>
        <begin position="78"/>
        <end position="91"/>
    </location>
</feature>
<feature type="compositionally biased region" description="Polar residues" evidence="1">
    <location>
        <begin position="56"/>
        <end position="67"/>
    </location>
</feature>
<evidence type="ECO:0000313" key="3">
    <source>
        <dbReference type="Proteomes" id="UP000245946"/>
    </source>
</evidence>
<accession>A0A316ZAU8</accession>